<evidence type="ECO:0000313" key="1">
    <source>
        <dbReference type="EMBL" id="KAE9293416.1"/>
    </source>
</evidence>
<protein>
    <submittedName>
        <fullName evidence="1">Uncharacterized protein</fullName>
    </submittedName>
</protein>
<name>A0A6A4CQH3_9STRA</name>
<dbReference type="EMBL" id="QXGE01001380">
    <property type="protein sequence ID" value="KAE9293416.1"/>
    <property type="molecule type" value="Genomic_DNA"/>
</dbReference>
<dbReference type="Proteomes" id="UP000437068">
    <property type="component" value="Unassembled WGS sequence"/>
</dbReference>
<reference evidence="1 2" key="1">
    <citation type="submission" date="2018-08" db="EMBL/GenBank/DDBJ databases">
        <title>Genomic investigation of the strawberry pathogen Phytophthora fragariae indicates pathogenicity is determined by transcriptional variation in three key races.</title>
        <authorList>
            <person name="Adams T.M."/>
            <person name="Armitage A.D."/>
            <person name="Sobczyk M.K."/>
            <person name="Bates H.J."/>
            <person name="Dunwell J.M."/>
            <person name="Nellist C.F."/>
            <person name="Harrison R.J."/>
        </authorList>
    </citation>
    <scope>NUCLEOTIDE SEQUENCE [LARGE SCALE GENOMIC DNA]</scope>
    <source>
        <strain evidence="1 2">A4</strain>
    </source>
</reference>
<sequence>MVFVTLSGSLLPRTKSATFPIFPARNFIAPDREPLSAPSNPNLQLNAATIQSYPTTWAYPRATEVYEDRKKPTLFAVTRVIASSFKEEILCEGAQPFEELPYAQSSCDSAGWGRLAGN</sequence>
<gene>
    <name evidence="1" type="ORF">PF001_g18272</name>
</gene>
<dbReference type="AlphaFoldDB" id="A0A6A4CQH3"/>
<proteinExistence type="predicted"/>
<comment type="caution">
    <text evidence="1">The sequence shown here is derived from an EMBL/GenBank/DDBJ whole genome shotgun (WGS) entry which is preliminary data.</text>
</comment>
<accession>A0A6A4CQH3</accession>
<organism evidence="1 2">
    <name type="scientific">Phytophthora fragariae</name>
    <dbReference type="NCBI Taxonomy" id="53985"/>
    <lineage>
        <taxon>Eukaryota</taxon>
        <taxon>Sar</taxon>
        <taxon>Stramenopiles</taxon>
        <taxon>Oomycota</taxon>
        <taxon>Peronosporomycetes</taxon>
        <taxon>Peronosporales</taxon>
        <taxon>Peronosporaceae</taxon>
        <taxon>Phytophthora</taxon>
    </lineage>
</organism>
<evidence type="ECO:0000313" key="2">
    <source>
        <dbReference type="Proteomes" id="UP000437068"/>
    </source>
</evidence>